<evidence type="ECO:0000256" key="3">
    <source>
        <dbReference type="SAM" id="MobiDB-lite"/>
    </source>
</evidence>
<evidence type="ECO:0000256" key="4">
    <source>
        <dbReference type="SAM" id="SignalP"/>
    </source>
</evidence>
<dbReference type="KEGG" id="goe:100907407"/>
<dbReference type="PANTHER" id="PTHR12236:SF79">
    <property type="entry name" value="CUTICULAR PROTEIN 50CB-RELATED"/>
    <property type="match status" value="1"/>
</dbReference>
<evidence type="ECO:0000256" key="2">
    <source>
        <dbReference type="PROSITE-ProRule" id="PRU00497"/>
    </source>
</evidence>
<dbReference type="GO" id="GO:0042302">
    <property type="term" value="F:structural constituent of cuticle"/>
    <property type="evidence" value="ECO:0007669"/>
    <property type="project" value="UniProtKB-UniRule"/>
</dbReference>
<keyword evidence="1 2" id="KW-0193">Cuticle</keyword>
<dbReference type="PROSITE" id="PS51155">
    <property type="entry name" value="CHIT_BIND_RR_2"/>
    <property type="match status" value="2"/>
</dbReference>
<feature type="signal peptide" evidence="4">
    <location>
        <begin position="1"/>
        <end position="20"/>
    </location>
</feature>
<dbReference type="PRINTS" id="PR00947">
    <property type="entry name" value="CUTICLE"/>
</dbReference>
<dbReference type="PANTHER" id="PTHR12236">
    <property type="entry name" value="STRUCTURAL CONTITUENT OF CUTICLE"/>
    <property type="match status" value="1"/>
</dbReference>
<organism evidence="5 6">
    <name type="scientific">Galendromus occidentalis</name>
    <name type="common">western predatory mite</name>
    <dbReference type="NCBI Taxonomy" id="34638"/>
    <lineage>
        <taxon>Eukaryota</taxon>
        <taxon>Metazoa</taxon>
        <taxon>Ecdysozoa</taxon>
        <taxon>Arthropoda</taxon>
        <taxon>Chelicerata</taxon>
        <taxon>Arachnida</taxon>
        <taxon>Acari</taxon>
        <taxon>Parasitiformes</taxon>
        <taxon>Mesostigmata</taxon>
        <taxon>Gamasina</taxon>
        <taxon>Phytoseioidea</taxon>
        <taxon>Phytoseiidae</taxon>
        <taxon>Typhlodrominae</taxon>
        <taxon>Galendromus</taxon>
    </lineage>
</organism>
<evidence type="ECO:0000313" key="5">
    <source>
        <dbReference type="Proteomes" id="UP000694867"/>
    </source>
</evidence>
<dbReference type="InterPro" id="IPR051217">
    <property type="entry name" value="Insect_Cuticle_Struc_Prot"/>
</dbReference>
<dbReference type="RefSeq" id="XP_003739081.2">
    <property type="nucleotide sequence ID" value="XM_003739033.2"/>
</dbReference>
<feature type="region of interest" description="Disordered" evidence="3">
    <location>
        <begin position="135"/>
        <end position="155"/>
    </location>
</feature>
<dbReference type="PROSITE" id="PS00233">
    <property type="entry name" value="CHIT_BIND_RR_1"/>
    <property type="match status" value="2"/>
</dbReference>
<accession>A0AAJ6QNV0</accession>
<feature type="chain" id="PRO_5042490441" evidence="4">
    <location>
        <begin position="21"/>
        <end position="231"/>
    </location>
</feature>
<dbReference type="GeneID" id="100907407"/>
<dbReference type="Pfam" id="PF00379">
    <property type="entry name" value="Chitin_bind_4"/>
    <property type="match status" value="2"/>
</dbReference>
<evidence type="ECO:0000256" key="1">
    <source>
        <dbReference type="ARBA" id="ARBA00022460"/>
    </source>
</evidence>
<gene>
    <name evidence="6" type="primary">LOC100907407</name>
</gene>
<sequence>MLRYALIALLPLVICQPVRQHSEENYGPPQPYEFSYTSQDLEGSHGHSQQADASGRVQGHYSIQLADGRTRTVHYTADENGYRAEIQTNEIGTESKSPANRIYVFAVLIGVALAGHHFRAQQSYGVPMPYQFSYNSQDREGSHGHSQTSDGKRVQGHYYIQLADGRQRRVEYHADETGFHAKIVTNEQGTESKDSADAMYQSTAIGGDHASQQYASGYKSHRATRNYQKWQ</sequence>
<protein>
    <submittedName>
        <fullName evidence="6">Uncharacterized protein LOC100907407</fullName>
    </submittedName>
</protein>
<dbReference type="GO" id="GO:0031012">
    <property type="term" value="C:extracellular matrix"/>
    <property type="evidence" value="ECO:0007669"/>
    <property type="project" value="TreeGrafter"/>
</dbReference>
<keyword evidence="4" id="KW-0732">Signal</keyword>
<dbReference type="AlphaFoldDB" id="A0AAJ6QNV0"/>
<dbReference type="Proteomes" id="UP000694867">
    <property type="component" value="Unplaced"/>
</dbReference>
<keyword evidence="5" id="KW-1185">Reference proteome</keyword>
<feature type="region of interest" description="Disordered" evidence="3">
    <location>
        <begin position="211"/>
        <end position="231"/>
    </location>
</feature>
<dbReference type="InterPro" id="IPR000618">
    <property type="entry name" value="Insect_cuticle"/>
</dbReference>
<dbReference type="GO" id="GO:0005615">
    <property type="term" value="C:extracellular space"/>
    <property type="evidence" value="ECO:0007669"/>
    <property type="project" value="TreeGrafter"/>
</dbReference>
<reference evidence="6" key="1">
    <citation type="submission" date="2025-08" db="UniProtKB">
        <authorList>
            <consortium name="RefSeq"/>
        </authorList>
    </citation>
    <scope>IDENTIFICATION</scope>
</reference>
<proteinExistence type="predicted"/>
<evidence type="ECO:0000313" key="6">
    <source>
        <dbReference type="RefSeq" id="XP_003739081.2"/>
    </source>
</evidence>
<name>A0AAJ6QNV0_9ACAR</name>
<dbReference type="InterPro" id="IPR031311">
    <property type="entry name" value="CHIT_BIND_RR_consensus"/>
</dbReference>